<keyword evidence="1" id="KW-0732">Signal</keyword>
<dbReference type="RefSeq" id="WP_238896879.1">
    <property type="nucleotide sequence ID" value="NZ_JAKOGG010000009.1"/>
</dbReference>
<gene>
    <name evidence="2" type="ORF">L9G74_13190</name>
</gene>
<feature type="signal peptide" evidence="1">
    <location>
        <begin position="1"/>
        <end position="21"/>
    </location>
</feature>
<reference evidence="3" key="2">
    <citation type="submission" date="2023-07" db="EMBL/GenBank/DDBJ databases">
        <title>Shewanella mangrovi sp. nov., an acetaldehyde- degrading bacterium isolated from mangrove sediment.</title>
        <authorList>
            <person name="Liu Y."/>
        </authorList>
    </citation>
    <scope>NUCLEOTIDE SEQUENCE [LARGE SCALE GENOMIC DNA]</scope>
    <source>
        <strain evidence="3">C32</strain>
    </source>
</reference>
<keyword evidence="3" id="KW-1185">Reference proteome</keyword>
<evidence type="ECO:0000313" key="3">
    <source>
        <dbReference type="Proteomes" id="UP001201549"/>
    </source>
</evidence>
<sequence length="133" mass="15153">MKLFKRMIAGVLLLTSGLAMAATPIEDLNNVAVPTKIDGTVLTFEEVRNAIVRGCKDRGWKPELVSEGVIKASILVRNRHQAEVRIPFDSKSYSIQYVKSDNLDYDAEDHTIHRNYNKWVVYLSQSIQKEFDI</sequence>
<comment type="caution">
    <text evidence="2">The sequence shown here is derived from an EMBL/GenBank/DDBJ whole genome shotgun (WGS) entry which is preliminary data.</text>
</comment>
<dbReference type="Proteomes" id="UP001201549">
    <property type="component" value="Unassembled WGS sequence"/>
</dbReference>
<evidence type="ECO:0008006" key="4">
    <source>
        <dbReference type="Google" id="ProtNLM"/>
    </source>
</evidence>
<reference evidence="2 3" key="1">
    <citation type="submission" date="2022-02" db="EMBL/GenBank/DDBJ databases">
        <authorList>
            <person name="Zhuang L."/>
        </authorList>
    </citation>
    <scope>NUCLEOTIDE SEQUENCE [LARGE SCALE GENOMIC DNA]</scope>
    <source>
        <strain evidence="2 3">C32</strain>
    </source>
</reference>
<evidence type="ECO:0000313" key="2">
    <source>
        <dbReference type="EMBL" id="MCS4557400.1"/>
    </source>
</evidence>
<feature type="chain" id="PRO_5045916691" description="Lipoprotein" evidence="1">
    <location>
        <begin position="22"/>
        <end position="133"/>
    </location>
</feature>
<proteinExistence type="predicted"/>
<evidence type="ECO:0000256" key="1">
    <source>
        <dbReference type="SAM" id="SignalP"/>
    </source>
</evidence>
<accession>A0ABT2FP40</accession>
<name>A0ABT2FP40_9GAMM</name>
<protein>
    <recommendedName>
        <fullName evidence="4">Lipoprotein</fullName>
    </recommendedName>
</protein>
<dbReference type="EMBL" id="JAKOGG010000009">
    <property type="protein sequence ID" value="MCS4557400.1"/>
    <property type="molecule type" value="Genomic_DNA"/>
</dbReference>
<organism evidence="2 3">
    <name type="scientific">Shewanella electrica</name>
    <dbReference type="NCBI Taxonomy" id="515560"/>
    <lineage>
        <taxon>Bacteria</taxon>
        <taxon>Pseudomonadati</taxon>
        <taxon>Pseudomonadota</taxon>
        <taxon>Gammaproteobacteria</taxon>
        <taxon>Alteromonadales</taxon>
        <taxon>Shewanellaceae</taxon>
        <taxon>Shewanella</taxon>
    </lineage>
</organism>